<dbReference type="InterPro" id="IPR008271">
    <property type="entry name" value="Ser/Thr_kinase_AS"/>
</dbReference>
<dbReference type="SUPFAM" id="SSF56112">
    <property type="entry name" value="Protein kinase-like (PK-like)"/>
    <property type="match status" value="1"/>
</dbReference>
<feature type="domain" description="Protein kinase" evidence="4">
    <location>
        <begin position="10"/>
        <end position="268"/>
    </location>
</feature>
<keyword evidence="2" id="KW-0067">ATP-binding</keyword>
<dbReference type="AlphaFoldDB" id="A0A2T1C892"/>
<dbReference type="GO" id="GO:0004674">
    <property type="term" value="F:protein serine/threonine kinase activity"/>
    <property type="evidence" value="ECO:0007669"/>
    <property type="project" value="UniProtKB-KW"/>
</dbReference>
<accession>A0A2T1C892</accession>
<dbReference type="PROSITE" id="PS50011">
    <property type="entry name" value="PROTEIN_KINASE_DOM"/>
    <property type="match status" value="1"/>
</dbReference>
<keyword evidence="6" id="KW-1185">Reference proteome</keyword>
<dbReference type="RefSeq" id="WP_106287368.1">
    <property type="nucleotide sequence ID" value="NZ_CAWNTC010000182.1"/>
</dbReference>
<evidence type="ECO:0000256" key="2">
    <source>
        <dbReference type="ARBA" id="ARBA00022840"/>
    </source>
</evidence>
<keyword evidence="5" id="KW-0808">Transferase</keyword>
<protein>
    <submittedName>
        <fullName evidence="5">Serine/threonine protein kinase</fullName>
    </submittedName>
</protein>
<dbReference type="PANTHER" id="PTHR24363">
    <property type="entry name" value="SERINE/THREONINE PROTEIN KINASE"/>
    <property type="match status" value="1"/>
</dbReference>
<dbReference type="Gene3D" id="1.10.510.10">
    <property type="entry name" value="Transferase(Phosphotransferase) domain 1"/>
    <property type="match status" value="1"/>
</dbReference>
<keyword evidence="3" id="KW-1133">Transmembrane helix</keyword>
<reference evidence="5 6" key="1">
    <citation type="submission" date="2018-02" db="EMBL/GenBank/DDBJ databases">
        <authorList>
            <person name="Cohen D.B."/>
            <person name="Kent A.D."/>
        </authorList>
    </citation>
    <scope>NUCLEOTIDE SEQUENCE [LARGE SCALE GENOMIC DNA]</scope>
    <source>
        <strain evidence="5 6">CCAP 1448/3</strain>
    </source>
</reference>
<evidence type="ECO:0000256" key="1">
    <source>
        <dbReference type="ARBA" id="ARBA00022741"/>
    </source>
</evidence>
<name>A0A2T1C892_9CYAN</name>
<dbReference type="Proteomes" id="UP000238762">
    <property type="component" value="Unassembled WGS sequence"/>
</dbReference>
<dbReference type="GO" id="GO:0005524">
    <property type="term" value="F:ATP binding"/>
    <property type="evidence" value="ECO:0007669"/>
    <property type="project" value="UniProtKB-KW"/>
</dbReference>
<organism evidence="5 6">
    <name type="scientific">Merismopedia glauca CCAP 1448/3</name>
    <dbReference type="NCBI Taxonomy" id="1296344"/>
    <lineage>
        <taxon>Bacteria</taxon>
        <taxon>Bacillati</taxon>
        <taxon>Cyanobacteriota</taxon>
        <taxon>Cyanophyceae</taxon>
        <taxon>Synechococcales</taxon>
        <taxon>Merismopediaceae</taxon>
        <taxon>Merismopedia</taxon>
    </lineage>
</organism>
<comment type="caution">
    <text evidence="5">The sequence shown here is derived from an EMBL/GenBank/DDBJ whole genome shotgun (WGS) entry which is preliminary data.</text>
</comment>
<dbReference type="InterPro" id="IPR011009">
    <property type="entry name" value="Kinase-like_dom_sf"/>
</dbReference>
<keyword evidence="5" id="KW-0723">Serine/threonine-protein kinase</keyword>
<reference evidence="5 6" key="2">
    <citation type="submission" date="2018-03" db="EMBL/GenBank/DDBJ databases">
        <title>The ancient ancestry and fast evolution of plastids.</title>
        <authorList>
            <person name="Moore K.R."/>
            <person name="Magnabosco C."/>
            <person name="Momper L."/>
            <person name="Gold D.A."/>
            <person name="Bosak T."/>
            <person name="Fournier G.P."/>
        </authorList>
    </citation>
    <scope>NUCLEOTIDE SEQUENCE [LARGE SCALE GENOMIC DNA]</scope>
    <source>
        <strain evidence="5 6">CCAP 1448/3</strain>
    </source>
</reference>
<keyword evidence="5" id="KW-0418">Kinase</keyword>
<sequence length="476" mass="53817">MLGQVLGERYELKEYLSTNPGRKTFLARDLQTEELVIIKLLSFGLDFNWQDLKLFEREAETLKSLSHPAIPSYIDSFEVDLPHLKCFAITQTYISGISLDRYLKDGRVFTEQELKELAKSLLKILIYLHGNFPPVIHRDIKPSNILINNRSGNSLGDVYLVDFGSVQTLAARDGRSFTVTGSYGYMPPEQFGGRAVPASDLYALGGTLIYLITGIHPGDLPQKDLKLEFESLVKNLSYELVSWLQLMTEPSLDKRFSSAEAALQELEFPSRSQSSKPKASGLVTAPSSTQIILNQNKNALEIVIPGEKFAFNRNQIFGITLLSVIGSLVLGVNPLIVMVLIPSIGCLINTASLKIRDIFTIDNSAISWRNQKQISLNNRLQKIRNFFLRKSPGEKFRTEGKVNLLDKRANITHIYLLNCLEKYREHQTFYQIIQVCTKEKTFVLPALTIDEGSWLINELSSWLKLPIEVRSQTTKR</sequence>
<keyword evidence="1" id="KW-0547">Nucleotide-binding</keyword>
<dbReference type="InterPro" id="IPR000719">
    <property type="entry name" value="Prot_kinase_dom"/>
</dbReference>
<dbReference type="PROSITE" id="PS00108">
    <property type="entry name" value="PROTEIN_KINASE_ST"/>
    <property type="match status" value="1"/>
</dbReference>
<dbReference type="CDD" id="cd14014">
    <property type="entry name" value="STKc_PknB_like"/>
    <property type="match status" value="1"/>
</dbReference>
<keyword evidence="3" id="KW-0812">Transmembrane</keyword>
<gene>
    <name evidence="5" type="ORF">C7B64_04015</name>
</gene>
<dbReference type="PANTHER" id="PTHR24363:SF7">
    <property type="entry name" value="SERINE_THREONINE-PROTEIN KINASE-LIKE PROTEIN E"/>
    <property type="match status" value="1"/>
</dbReference>
<dbReference type="OrthoDB" id="502205at2"/>
<dbReference type="Pfam" id="PF00069">
    <property type="entry name" value="Pkinase"/>
    <property type="match status" value="1"/>
</dbReference>
<evidence type="ECO:0000259" key="4">
    <source>
        <dbReference type="PROSITE" id="PS50011"/>
    </source>
</evidence>
<proteinExistence type="predicted"/>
<dbReference type="Gene3D" id="3.30.200.20">
    <property type="entry name" value="Phosphorylase Kinase, domain 1"/>
    <property type="match status" value="1"/>
</dbReference>
<dbReference type="EMBL" id="PVWJ01000012">
    <property type="protein sequence ID" value="PSB04464.1"/>
    <property type="molecule type" value="Genomic_DNA"/>
</dbReference>
<dbReference type="SMART" id="SM00220">
    <property type="entry name" value="S_TKc"/>
    <property type="match status" value="1"/>
</dbReference>
<evidence type="ECO:0000313" key="5">
    <source>
        <dbReference type="EMBL" id="PSB04464.1"/>
    </source>
</evidence>
<feature type="transmembrane region" description="Helical" evidence="3">
    <location>
        <begin position="316"/>
        <end position="341"/>
    </location>
</feature>
<keyword evidence="3" id="KW-0472">Membrane</keyword>
<evidence type="ECO:0000256" key="3">
    <source>
        <dbReference type="SAM" id="Phobius"/>
    </source>
</evidence>
<evidence type="ECO:0000313" key="6">
    <source>
        <dbReference type="Proteomes" id="UP000238762"/>
    </source>
</evidence>